<name>A0A6I4T3A3_9SPHN</name>
<dbReference type="Pfam" id="PF09694">
    <property type="entry name" value="Gcw_chp"/>
    <property type="match status" value="1"/>
</dbReference>
<evidence type="ECO:0000313" key="2">
    <source>
        <dbReference type="EMBL" id="MXO64641.1"/>
    </source>
</evidence>
<evidence type="ECO:0000256" key="1">
    <source>
        <dbReference type="SAM" id="SignalP"/>
    </source>
</evidence>
<evidence type="ECO:0000313" key="3">
    <source>
        <dbReference type="Proteomes" id="UP000438476"/>
    </source>
</evidence>
<evidence type="ECO:0008006" key="4">
    <source>
        <dbReference type="Google" id="ProtNLM"/>
    </source>
</evidence>
<sequence length="265" mass="28274">MTNRNSTTLLSQRTFSKTVLIMCGCAGPLLLCAYSEHAHAQAEVKPEIWIDLESDHRVRGLSWSDGKFTGDIYANVPLTTKVSASTQLTALRGAERHGGADAGSDLAVTYSDEASLLSWHVSGVGHLFAGCNFKCDYAEVQGGGGGTLGPVSIDAMVSYAPDQVAIGGSNFYKRVEVSYGFWGKPISLRGYVGHSSGHTEDVQRARRLRPDGNYVDWSLGAEYYLGPASLTLTYSDTDISRKAADFTGASGDFGSKIVAGAHISF</sequence>
<dbReference type="InterPro" id="IPR010239">
    <property type="entry name" value="CHP02001"/>
</dbReference>
<dbReference type="OrthoDB" id="7503770at2"/>
<comment type="caution">
    <text evidence="2">The sequence shown here is derived from an EMBL/GenBank/DDBJ whole genome shotgun (WGS) entry which is preliminary data.</text>
</comment>
<keyword evidence="1" id="KW-0732">Signal</keyword>
<protein>
    <recommendedName>
        <fullName evidence="4">Porin</fullName>
    </recommendedName>
</protein>
<dbReference type="RefSeq" id="WP_160735051.1">
    <property type="nucleotide sequence ID" value="NZ_WTYT01000001.1"/>
</dbReference>
<organism evidence="2 3">
    <name type="scientific">Altericroceibacterium endophyticum</name>
    <dbReference type="NCBI Taxonomy" id="1808508"/>
    <lineage>
        <taxon>Bacteria</taxon>
        <taxon>Pseudomonadati</taxon>
        <taxon>Pseudomonadota</taxon>
        <taxon>Alphaproteobacteria</taxon>
        <taxon>Sphingomonadales</taxon>
        <taxon>Erythrobacteraceae</taxon>
        <taxon>Altericroceibacterium</taxon>
    </lineage>
</organism>
<proteinExistence type="predicted"/>
<reference evidence="2 3" key="1">
    <citation type="submission" date="2019-12" db="EMBL/GenBank/DDBJ databases">
        <title>Genomic-based taxomic classification of the family Erythrobacteraceae.</title>
        <authorList>
            <person name="Xu L."/>
        </authorList>
    </citation>
    <scope>NUCLEOTIDE SEQUENCE [LARGE SCALE GENOMIC DNA]</scope>
    <source>
        <strain evidence="2 3">LMG 29518</strain>
    </source>
</reference>
<feature type="signal peptide" evidence="1">
    <location>
        <begin position="1"/>
        <end position="40"/>
    </location>
</feature>
<dbReference type="EMBL" id="WTYT01000001">
    <property type="protein sequence ID" value="MXO64641.1"/>
    <property type="molecule type" value="Genomic_DNA"/>
</dbReference>
<dbReference type="AlphaFoldDB" id="A0A6I4T3A3"/>
<accession>A0A6I4T3A3</accession>
<feature type="chain" id="PRO_5026054784" description="Porin" evidence="1">
    <location>
        <begin position="41"/>
        <end position="265"/>
    </location>
</feature>
<keyword evidence="3" id="KW-1185">Reference proteome</keyword>
<gene>
    <name evidence="2" type="ORF">GRI91_02605</name>
</gene>
<dbReference type="Proteomes" id="UP000438476">
    <property type="component" value="Unassembled WGS sequence"/>
</dbReference>